<evidence type="ECO:0000313" key="12">
    <source>
        <dbReference type="EMBL" id="CNG56862.1"/>
    </source>
</evidence>
<dbReference type="RefSeq" id="WP_050074554.1">
    <property type="nucleotide sequence ID" value="NZ_CPZJ01000022.1"/>
</dbReference>
<dbReference type="eggNOG" id="COG3188">
    <property type="taxonomic scope" value="Bacteria"/>
</dbReference>
<reference evidence="12 13" key="1">
    <citation type="submission" date="2015-03" db="EMBL/GenBank/DDBJ databases">
        <authorList>
            <person name="Murphy D."/>
        </authorList>
    </citation>
    <scope>NUCLEOTIDE SEQUENCE [LARGE SCALE GENOMIC DNA]</scope>
    <source>
        <strain evidence="12 13">BR165/97</strain>
    </source>
</reference>
<dbReference type="OrthoDB" id="6554712at2"/>
<dbReference type="Gene3D" id="2.60.40.2610">
    <property type="entry name" value="Outer membrane usher protein FimD, plug domain"/>
    <property type="match status" value="1"/>
</dbReference>
<dbReference type="PROSITE" id="PS01151">
    <property type="entry name" value="FIMBRIAL_USHER"/>
    <property type="match status" value="1"/>
</dbReference>
<organism evidence="12 13">
    <name type="scientific">Yersinia intermedia</name>
    <dbReference type="NCBI Taxonomy" id="631"/>
    <lineage>
        <taxon>Bacteria</taxon>
        <taxon>Pseudomonadati</taxon>
        <taxon>Pseudomonadota</taxon>
        <taxon>Gammaproteobacteria</taxon>
        <taxon>Enterobacterales</taxon>
        <taxon>Yersiniaceae</taxon>
        <taxon>Yersinia</taxon>
    </lineage>
</organism>
<name>A0A0T9MXK1_YERIN</name>
<dbReference type="GO" id="GO:0015473">
    <property type="term" value="F:fimbrial usher porin activity"/>
    <property type="evidence" value="ECO:0007669"/>
    <property type="project" value="InterPro"/>
</dbReference>
<dbReference type="Proteomes" id="UP000038750">
    <property type="component" value="Unassembled WGS sequence"/>
</dbReference>
<keyword evidence="3 9" id="KW-0813">Transport</keyword>
<dbReference type="GO" id="GO:0009279">
    <property type="term" value="C:cell outer membrane"/>
    <property type="evidence" value="ECO:0007669"/>
    <property type="project" value="UniProtKB-SubCell"/>
</dbReference>
<evidence type="ECO:0000256" key="3">
    <source>
        <dbReference type="ARBA" id="ARBA00022448"/>
    </source>
</evidence>
<proteinExistence type="inferred from homology"/>
<feature type="domain" description="PapC N-terminal" evidence="11">
    <location>
        <begin position="55"/>
        <end position="197"/>
    </location>
</feature>
<dbReference type="PANTHER" id="PTHR30451:SF20">
    <property type="entry name" value="FIMBRIAE USHER"/>
    <property type="match status" value="1"/>
</dbReference>
<accession>A0A0T9MXK1</accession>
<keyword evidence="4" id="KW-1134">Transmembrane beta strand</keyword>
<dbReference type="AlphaFoldDB" id="A0A0T9MXK1"/>
<evidence type="ECO:0000256" key="9">
    <source>
        <dbReference type="RuleBase" id="RU003884"/>
    </source>
</evidence>
<evidence type="ECO:0000256" key="5">
    <source>
        <dbReference type="ARBA" id="ARBA00022692"/>
    </source>
</evidence>
<protein>
    <submittedName>
        <fullName evidence="12">Fimbrial usher protein</fullName>
    </submittedName>
</protein>
<comment type="similarity">
    <text evidence="2 9">Belongs to the fimbrial export usher family.</text>
</comment>
<evidence type="ECO:0000256" key="2">
    <source>
        <dbReference type="ARBA" id="ARBA00008064"/>
    </source>
</evidence>
<dbReference type="STRING" id="631.CH53_94"/>
<evidence type="ECO:0000256" key="8">
    <source>
        <dbReference type="ARBA" id="ARBA00023237"/>
    </source>
</evidence>
<sequence>MQIKIIISPRHSDIRQGKAILSCLSTNILPLKSLILWLGVVSFPLLAATPDNQFEFDDSMLVGSLKTQKSIARFNRANTVEPGTYQVDVYINGDFLARESVIFAAGPQGKVAECLPPDMLLTAGILPDGIKVKTGDVTSCLSLEDQVDGALSQFDFSRLRLDLQVPQALMKREVRGAVPEGHLSVGETVAFTSYDTNYYRTNASGSTTESTYLGLNSGFNLGLWQFRQQSSFTRYLSDNSPGSSQWNAIRSFVQRPLPSIGSQLTLGDNFTSGSLFSSLGFRGIQLETDDRMVPESQRGYAPTIRGVASTTAKVSVSQSGMQIYQTTVAPGAFVIDDLYPTSFQGDLVVEVQEADGRVSSFTVPFSAVPDSMRPGHSHVSLSAGQVRNIGNSNNLFTDMIYQAGLTNAVTANTGVRISDGYQALLGGAVLASQFGALGLNAVYSQADLWGDKLNGWRLGTTYSRTFMPTSTTLALAGYRYSTQGYRDLADVLGLRAAYDNHDTWSSNTYQQSNQFVATVSQGLGEYGQLYFSGSTSSYRSDRGRDTQYQMAYSHHYHTISYNLSLSRQQTGSIRYGMSSADNVSNSSTQNIAMLSVSIPLGAGPRSPILSTGMSHTTGDTGSTHYQSALTGTLGEDQRLSYTVNGAFEPGGTGSSVGANMTQQMSVATVGGSFSQGKNYTQGGGSVRGSAVLHSDGVTFGPYLGDTFALIEAQGVKGAEVMNGMGAKINNAGYAIVPSLVPYRYNDISLDAKGIENPNVELNENQQRIAPYAGSVVKVHFKTLEGYALLIKFPDAQRGNFPLGSNVYDRNNTVVGLVGQGNQIYARAAGKQGQLRVKWGEATSEQCTLNYDLQGQDMKQSLYRLALPCNSQ</sequence>
<keyword evidence="6" id="KW-0732">Signal</keyword>
<dbReference type="Pfam" id="PF00577">
    <property type="entry name" value="Usher"/>
    <property type="match status" value="1"/>
</dbReference>
<comment type="subcellular location">
    <subcellularLocation>
        <location evidence="1 9">Cell outer membrane</location>
        <topology evidence="1 9">Multi-pass membrane protein</topology>
    </subcellularLocation>
</comment>
<keyword evidence="9" id="KW-1029">Fimbrium biogenesis</keyword>
<dbReference type="Gene3D" id="2.60.40.3110">
    <property type="match status" value="1"/>
</dbReference>
<evidence type="ECO:0000259" key="10">
    <source>
        <dbReference type="Pfam" id="PF13953"/>
    </source>
</evidence>
<dbReference type="Pfam" id="PF13954">
    <property type="entry name" value="PapC_N"/>
    <property type="match status" value="1"/>
</dbReference>
<dbReference type="FunFam" id="2.60.40.3110:FF:000001">
    <property type="entry name" value="Putative fimbrial outer membrane usher"/>
    <property type="match status" value="1"/>
</dbReference>
<evidence type="ECO:0000313" key="13">
    <source>
        <dbReference type="Proteomes" id="UP000038750"/>
    </source>
</evidence>
<keyword evidence="5 9" id="KW-0812">Transmembrane</keyword>
<dbReference type="Gene3D" id="2.60.40.2070">
    <property type="match status" value="1"/>
</dbReference>
<gene>
    <name evidence="12" type="primary">fimD_2</name>
    <name evidence="12" type="ORF">ERS008530_04080</name>
</gene>
<keyword evidence="8 9" id="KW-0998">Cell outer membrane</keyword>
<dbReference type="Gene3D" id="3.10.20.410">
    <property type="match status" value="1"/>
</dbReference>
<dbReference type="FunFam" id="2.60.40.2610:FF:000001">
    <property type="entry name" value="Outer membrane fimbrial usher protein"/>
    <property type="match status" value="1"/>
</dbReference>
<evidence type="ECO:0000256" key="1">
    <source>
        <dbReference type="ARBA" id="ARBA00004571"/>
    </source>
</evidence>
<evidence type="ECO:0000256" key="6">
    <source>
        <dbReference type="ARBA" id="ARBA00022729"/>
    </source>
</evidence>
<dbReference type="InterPro" id="IPR042186">
    <property type="entry name" value="FimD_plug_dom"/>
</dbReference>
<dbReference type="InterPro" id="IPR025885">
    <property type="entry name" value="PapC_N"/>
</dbReference>
<feature type="domain" description="PapC-like C-terminal" evidence="10">
    <location>
        <begin position="794"/>
        <end position="853"/>
    </location>
</feature>
<dbReference type="GO" id="GO:0009297">
    <property type="term" value="P:pilus assembly"/>
    <property type="evidence" value="ECO:0007669"/>
    <property type="project" value="InterPro"/>
</dbReference>
<dbReference type="InterPro" id="IPR043142">
    <property type="entry name" value="PapC-like_C_sf"/>
</dbReference>
<dbReference type="Pfam" id="PF13953">
    <property type="entry name" value="PapC_C"/>
    <property type="match status" value="1"/>
</dbReference>
<dbReference type="InterPro" id="IPR018030">
    <property type="entry name" value="Fimbrial_membr_usher_CS"/>
</dbReference>
<keyword evidence="7 9" id="KW-0472">Membrane</keyword>
<dbReference type="InterPro" id="IPR037224">
    <property type="entry name" value="PapC_N_sf"/>
</dbReference>
<dbReference type="InterPro" id="IPR000015">
    <property type="entry name" value="Fimb_usher"/>
</dbReference>
<evidence type="ECO:0000256" key="7">
    <source>
        <dbReference type="ARBA" id="ARBA00023136"/>
    </source>
</evidence>
<dbReference type="EMBL" id="CPZJ01000022">
    <property type="protein sequence ID" value="CNG56862.1"/>
    <property type="molecule type" value="Genomic_DNA"/>
</dbReference>
<evidence type="ECO:0000256" key="4">
    <source>
        <dbReference type="ARBA" id="ARBA00022452"/>
    </source>
</evidence>
<dbReference type="PANTHER" id="PTHR30451">
    <property type="entry name" value="OUTER MEMBRANE USHER PROTEIN"/>
    <property type="match status" value="1"/>
</dbReference>
<evidence type="ECO:0000259" key="11">
    <source>
        <dbReference type="Pfam" id="PF13954"/>
    </source>
</evidence>
<dbReference type="InterPro" id="IPR025949">
    <property type="entry name" value="PapC-like_C"/>
</dbReference>
<dbReference type="SUPFAM" id="SSF141729">
    <property type="entry name" value="FimD N-terminal domain-like"/>
    <property type="match status" value="1"/>
</dbReference>